<dbReference type="EMBL" id="CP155447">
    <property type="protein sequence ID" value="XBH04950.1"/>
    <property type="molecule type" value="Genomic_DNA"/>
</dbReference>
<sequence>MKEVTQPRALETRAKILQAAARLFALKGYHDSKLEEVLASAQVSKGAFFHQFRDREDLGFAVLDWHMEQRRQLLDAIEQELPLAKQADPLQRVFRRLDAIQEMVRRREGCKGGCIIGNMSTALSDCHDGFRKRLAECFDEMAKEFLPYLEAKARQGRAGRQTNTSELARYIVTVIEGAIMQARTLGDAELLPRQLAYLKEHLKQCLGP</sequence>
<dbReference type="SUPFAM" id="SSF46689">
    <property type="entry name" value="Homeodomain-like"/>
    <property type="match status" value="1"/>
</dbReference>
<evidence type="ECO:0000256" key="2">
    <source>
        <dbReference type="ARBA" id="ARBA00023125"/>
    </source>
</evidence>
<evidence type="ECO:0000256" key="4">
    <source>
        <dbReference type="PROSITE-ProRule" id="PRU00335"/>
    </source>
</evidence>
<accession>A0AAU7CIG6</accession>
<dbReference type="RefSeq" id="WP_406697756.1">
    <property type="nucleotide sequence ID" value="NZ_CP155447.1"/>
</dbReference>
<dbReference type="InterPro" id="IPR011075">
    <property type="entry name" value="TetR_C"/>
</dbReference>
<dbReference type="Pfam" id="PF00440">
    <property type="entry name" value="TetR_N"/>
    <property type="match status" value="1"/>
</dbReference>
<dbReference type="PROSITE" id="PS50977">
    <property type="entry name" value="HTH_TETR_2"/>
    <property type="match status" value="1"/>
</dbReference>
<dbReference type="InterPro" id="IPR001647">
    <property type="entry name" value="HTH_TetR"/>
</dbReference>
<keyword evidence="2 4" id="KW-0238">DNA-binding</keyword>
<dbReference type="InterPro" id="IPR009057">
    <property type="entry name" value="Homeodomain-like_sf"/>
</dbReference>
<evidence type="ECO:0000256" key="1">
    <source>
        <dbReference type="ARBA" id="ARBA00023015"/>
    </source>
</evidence>
<dbReference type="Gene3D" id="1.10.357.10">
    <property type="entry name" value="Tetracycline Repressor, domain 2"/>
    <property type="match status" value="1"/>
</dbReference>
<dbReference type="GO" id="GO:0003677">
    <property type="term" value="F:DNA binding"/>
    <property type="evidence" value="ECO:0007669"/>
    <property type="project" value="UniProtKB-UniRule"/>
</dbReference>
<reference evidence="6" key="1">
    <citation type="submission" date="2024-05" db="EMBL/GenBank/DDBJ databases">
        <title>Planctomycetes of the genus Singulisphaera possess chitinolytic capabilities.</title>
        <authorList>
            <person name="Ivanova A."/>
        </authorList>
    </citation>
    <scope>NUCLEOTIDE SEQUENCE</scope>
    <source>
        <strain evidence="6">Ch08T</strain>
    </source>
</reference>
<protein>
    <submittedName>
        <fullName evidence="6">TetR/AcrR family transcriptional regulator</fullName>
    </submittedName>
</protein>
<dbReference type="PANTHER" id="PTHR47506:SF6">
    <property type="entry name" value="HTH-TYPE TRANSCRIPTIONAL REPRESSOR NEMR"/>
    <property type="match status" value="1"/>
</dbReference>
<evidence type="ECO:0000259" key="5">
    <source>
        <dbReference type="PROSITE" id="PS50977"/>
    </source>
</evidence>
<dbReference type="Pfam" id="PF16925">
    <property type="entry name" value="TetR_C_13"/>
    <property type="match status" value="1"/>
</dbReference>
<dbReference type="PRINTS" id="PR00455">
    <property type="entry name" value="HTHTETR"/>
</dbReference>
<feature type="domain" description="HTH tetR-type" evidence="5">
    <location>
        <begin position="10"/>
        <end position="70"/>
    </location>
</feature>
<proteinExistence type="predicted"/>
<keyword evidence="1" id="KW-0805">Transcription regulation</keyword>
<evidence type="ECO:0000256" key="3">
    <source>
        <dbReference type="ARBA" id="ARBA00023163"/>
    </source>
</evidence>
<keyword evidence="3" id="KW-0804">Transcription</keyword>
<dbReference type="PANTHER" id="PTHR47506">
    <property type="entry name" value="TRANSCRIPTIONAL REGULATORY PROTEIN"/>
    <property type="match status" value="1"/>
</dbReference>
<evidence type="ECO:0000313" key="6">
    <source>
        <dbReference type="EMBL" id="XBH04950.1"/>
    </source>
</evidence>
<organism evidence="6">
    <name type="scientific">Singulisphaera sp. Ch08</name>
    <dbReference type="NCBI Taxonomy" id="3120278"/>
    <lineage>
        <taxon>Bacteria</taxon>
        <taxon>Pseudomonadati</taxon>
        <taxon>Planctomycetota</taxon>
        <taxon>Planctomycetia</taxon>
        <taxon>Isosphaerales</taxon>
        <taxon>Isosphaeraceae</taxon>
        <taxon>Singulisphaera</taxon>
    </lineage>
</organism>
<dbReference type="AlphaFoldDB" id="A0AAU7CIG6"/>
<gene>
    <name evidence="6" type="ORF">V5E97_02715</name>
</gene>
<feature type="DNA-binding region" description="H-T-H motif" evidence="4">
    <location>
        <begin position="33"/>
        <end position="52"/>
    </location>
</feature>
<dbReference type="InterPro" id="IPR036271">
    <property type="entry name" value="Tet_transcr_reg_TetR-rel_C_sf"/>
</dbReference>
<name>A0AAU7CIG6_9BACT</name>
<dbReference type="SUPFAM" id="SSF48498">
    <property type="entry name" value="Tetracyclin repressor-like, C-terminal domain"/>
    <property type="match status" value="1"/>
</dbReference>